<protein>
    <recommendedName>
        <fullName evidence="2">NF-kappa-B-activating protein C-terminal domain-containing protein</fullName>
    </recommendedName>
</protein>
<dbReference type="GO" id="GO:0010468">
    <property type="term" value="P:regulation of gene expression"/>
    <property type="evidence" value="ECO:0007669"/>
    <property type="project" value="TreeGrafter"/>
</dbReference>
<dbReference type="EMBL" id="DS989732">
    <property type="protein sequence ID" value="EEA07259.1"/>
    <property type="molecule type" value="Genomic_DNA"/>
</dbReference>
<dbReference type="VEuPathDB" id="CryptoDB:CMU_001300"/>
<organism evidence="3 4">
    <name type="scientific">Cryptosporidium muris (strain RN66)</name>
    <dbReference type="NCBI Taxonomy" id="441375"/>
    <lineage>
        <taxon>Eukaryota</taxon>
        <taxon>Sar</taxon>
        <taxon>Alveolata</taxon>
        <taxon>Apicomplexa</taxon>
        <taxon>Conoidasida</taxon>
        <taxon>Coccidia</taxon>
        <taxon>Eucoccidiorida</taxon>
        <taxon>Eimeriorina</taxon>
        <taxon>Cryptosporidiidae</taxon>
        <taxon>Cryptosporidium</taxon>
    </lineage>
</organism>
<dbReference type="OrthoDB" id="273141at2759"/>
<dbReference type="Proteomes" id="UP000001460">
    <property type="component" value="Unassembled WGS sequence"/>
</dbReference>
<feature type="domain" description="NF-kappa-B-activating protein C-terminal" evidence="2">
    <location>
        <begin position="166"/>
        <end position="266"/>
    </location>
</feature>
<evidence type="ECO:0000256" key="1">
    <source>
        <dbReference type="ARBA" id="ARBA00009313"/>
    </source>
</evidence>
<dbReference type="PANTHER" id="PTHR13087">
    <property type="entry name" value="NF-KAPPA B ACTIVATING PROTEIN"/>
    <property type="match status" value="1"/>
</dbReference>
<dbReference type="InterPro" id="IPR040466">
    <property type="entry name" value="NKAP"/>
</dbReference>
<dbReference type="AlphaFoldDB" id="B6AGB8"/>
<evidence type="ECO:0000313" key="4">
    <source>
        <dbReference type="Proteomes" id="UP000001460"/>
    </source>
</evidence>
<dbReference type="GO" id="GO:0003682">
    <property type="term" value="F:chromatin binding"/>
    <property type="evidence" value="ECO:0007669"/>
    <property type="project" value="InterPro"/>
</dbReference>
<keyword evidence="4" id="KW-1185">Reference proteome</keyword>
<evidence type="ECO:0000313" key="3">
    <source>
        <dbReference type="EMBL" id="EEA07259.1"/>
    </source>
</evidence>
<dbReference type="eggNOG" id="KOG2812">
    <property type="taxonomic scope" value="Eukaryota"/>
</dbReference>
<evidence type="ECO:0000259" key="2">
    <source>
        <dbReference type="Pfam" id="PF06047"/>
    </source>
</evidence>
<dbReference type="STRING" id="441375.B6AGB8"/>
<dbReference type="RefSeq" id="XP_002141608.1">
    <property type="nucleotide sequence ID" value="XM_002141572.1"/>
</dbReference>
<comment type="similarity">
    <text evidence="1">Belongs to the NKAP family.</text>
</comment>
<dbReference type="InterPro" id="IPR009269">
    <property type="entry name" value="NKAP_C"/>
</dbReference>
<reference evidence="3" key="1">
    <citation type="submission" date="2008-06" db="EMBL/GenBank/DDBJ databases">
        <authorList>
            <person name="Lorenzi H."/>
            <person name="Inman J."/>
            <person name="Miller J."/>
            <person name="Schobel S."/>
            <person name="Amedeo P."/>
            <person name="Caler E.V."/>
            <person name="da Silva J."/>
        </authorList>
    </citation>
    <scope>NUCLEOTIDE SEQUENCE [LARGE SCALE GENOMIC DNA]</scope>
    <source>
        <strain evidence="3">RN66</strain>
    </source>
</reference>
<name>B6AGB8_CRYMR</name>
<proteinExistence type="inferred from homology"/>
<sequence>MKKPDNSIITNSEVICRDLNKYNHIKISEISKDWDTLVKWLQYRTNIRKETPLDPSIIWNFGINSSMEHYFIESKDKYTKFEVKSVRSPSLEREFIPEDYKDIQEIDTTKRNNSINISESDIDNELDNNLLNTGSNNIGDLDISKQDIEFGPQPDEMNLIVSNKNVNYGSALLAGEGKAMAQYVQSGKRIPRRGEIGYTAEEIERFEKLGYVMSGDLHKRMNAVRIRKESQVYSAEERRAMILRNEENRAQRESHLVGKLRELLKEQKKKL</sequence>
<accession>B6AGB8</accession>
<dbReference type="GeneID" id="6996620"/>
<dbReference type="PANTHER" id="PTHR13087:SF0">
    <property type="entry name" value="NFKB ACTIVATING PROTEIN LIKE"/>
    <property type="match status" value="1"/>
</dbReference>
<dbReference type="Pfam" id="PF06047">
    <property type="entry name" value="Nkap_C"/>
    <property type="match status" value="1"/>
</dbReference>
<gene>
    <name evidence="3" type="ORF">CMU_001300</name>
</gene>
<dbReference type="GO" id="GO:0005634">
    <property type="term" value="C:nucleus"/>
    <property type="evidence" value="ECO:0007669"/>
    <property type="project" value="TreeGrafter"/>
</dbReference>